<accession>A0ABP6KQ58</accession>
<keyword evidence="2" id="KW-1185">Reference proteome</keyword>
<reference evidence="2" key="1">
    <citation type="journal article" date="2019" name="Int. J. Syst. Evol. Microbiol.">
        <title>The Global Catalogue of Microorganisms (GCM) 10K type strain sequencing project: providing services to taxonomists for standard genome sequencing and annotation.</title>
        <authorList>
            <consortium name="The Broad Institute Genomics Platform"/>
            <consortium name="The Broad Institute Genome Sequencing Center for Infectious Disease"/>
            <person name="Wu L."/>
            <person name="Ma J."/>
        </authorList>
    </citation>
    <scope>NUCLEOTIDE SEQUENCE [LARGE SCALE GENOMIC DNA]</scope>
    <source>
        <strain evidence="2">JCM 3106</strain>
    </source>
</reference>
<dbReference type="EMBL" id="BAAAWD010000011">
    <property type="protein sequence ID" value="GAA3014062.1"/>
    <property type="molecule type" value="Genomic_DNA"/>
</dbReference>
<proteinExistence type="predicted"/>
<evidence type="ECO:0000313" key="1">
    <source>
        <dbReference type="EMBL" id="GAA3014062.1"/>
    </source>
</evidence>
<dbReference type="RefSeq" id="WP_344897838.1">
    <property type="nucleotide sequence ID" value="NZ_BAAAWD010000011.1"/>
</dbReference>
<protein>
    <submittedName>
        <fullName evidence="1">Uncharacterized protein</fullName>
    </submittedName>
</protein>
<name>A0ABP6KQ58_9ACTN</name>
<dbReference type="Proteomes" id="UP001499930">
    <property type="component" value="Unassembled WGS sequence"/>
</dbReference>
<organism evidence="1 2">
    <name type="scientific">Streptosporangium longisporum</name>
    <dbReference type="NCBI Taxonomy" id="46187"/>
    <lineage>
        <taxon>Bacteria</taxon>
        <taxon>Bacillati</taxon>
        <taxon>Actinomycetota</taxon>
        <taxon>Actinomycetes</taxon>
        <taxon>Streptosporangiales</taxon>
        <taxon>Streptosporangiaceae</taxon>
        <taxon>Streptosporangium</taxon>
    </lineage>
</organism>
<comment type="caution">
    <text evidence="1">The sequence shown here is derived from an EMBL/GenBank/DDBJ whole genome shotgun (WGS) entry which is preliminary data.</text>
</comment>
<gene>
    <name evidence="1" type="ORF">GCM10017559_41640</name>
</gene>
<sequence length="45" mass="5151">MLPWTGRDDERTAELRVTGYYYGYVRDRPDSVLAALRAMARDDGA</sequence>
<evidence type="ECO:0000313" key="2">
    <source>
        <dbReference type="Proteomes" id="UP001499930"/>
    </source>
</evidence>